<sequence>MSMKFLSKKRFHPRRLDNIRKVAEAEAKYKEEQTRMAELRREREEEKDLEELRKAQEASGRIEKTTRRLEWIYKAPIIQKKGDEDEEDEVRVNPLLEKQRPDAILQEKRHAQMTQNNLPGAKFLMAVNEYKGDKDMKLREDPFTAIFNKKREEELRKAQEQKLIEQAELIKNKNSRSNISQLYPSDDDGENESELKLNRKNTISRQEVNKKSDQSKDYNSSDSSSDSSHNHHRHSHHHHHHHHSRH</sequence>
<keyword evidence="11" id="KW-1185">Reference proteome</keyword>
<dbReference type="Pfam" id="PF12542">
    <property type="entry name" value="CWC25"/>
    <property type="match status" value="1"/>
</dbReference>
<dbReference type="GO" id="GO:0005681">
    <property type="term" value="C:spliceosomal complex"/>
    <property type="evidence" value="ECO:0007669"/>
    <property type="project" value="UniProtKB-KW"/>
</dbReference>
<dbReference type="VEuPathDB" id="TrichDB:TVAGG3_1015890"/>
<dbReference type="Proteomes" id="UP000001542">
    <property type="component" value="Unassembled WGS sequence"/>
</dbReference>
<accession>A2FV05</accession>
<name>A2FV05_TRIV3</name>
<feature type="region of interest" description="Disordered" evidence="8">
    <location>
        <begin position="168"/>
        <end position="246"/>
    </location>
</feature>
<protein>
    <submittedName>
        <fullName evidence="10">1300013D05Rik protein, putative</fullName>
    </submittedName>
</protein>
<feature type="domain" description="CBF1-interacting co-repressor CIR N-terminal" evidence="9">
    <location>
        <begin position="10"/>
        <end position="46"/>
    </location>
</feature>
<keyword evidence="4" id="KW-0747">Spliceosome</keyword>
<evidence type="ECO:0000256" key="1">
    <source>
        <dbReference type="ARBA" id="ARBA00004123"/>
    </source>
</evidence>
<dbReference type="GO" id="GO:0008380">
    <property type="term" value="P:RNA splicing"/>
    <property type="evidence" value="ECO:0007669"/>
    <property type="project" value="UniProtKB-KW"/>
</dbReference>
<dbReference type="PANTHER" id="PTHR16196">
    <property type="entry name" value="CELL CYCLE CONTROL PROTEIN CWF25"/>
    <property type="match status" value="1"/>
</dbReference>
<dbReference type="eggNOG" id="KOG3869">
    <property type="taxonomic scope" value="Eukaryota"/>
</dbReference>
<feature type="compositionally biased region" description="Basic residues" evidence="8">
    <location>
        <begin position="230"/>
        <end position="246"/>
    </location>
</feature>
<proteinExistence type="inferred from homology"/>
<dbReference type="EMBL" id="DS114047">
    <property type="protein sequence ID" value="EAX91267.1"/>
    <property type="molecule type" value="Genomic_DNA"/>
</dbReference>
<keyword evidence="7" id="KW-0539">Nucleus</keyword>
<dbReference type="SMART" id="SM01083">
    <property type="entry name" value="Cir_N"/>
    <property type="match status" value="1"/>
</dbReference>
<keyword evidence="6" id="KW-0508">mRNA splicing</keyword>
<dbReference type="InterPro" id="IPR019339">
    <property type="entry name" value="CIR_N_dom"/>
</dbReference>
<dbReference type="InterPro" id="IPR051376">
    <property type="entry name" value="CWC25_splicing_factor"/>
</dbReference>
<organism evidence="10 11">
    <name type="scientific">Trichomonas vaginalis (strain ATCC PRA-98 / G3)</name>
    <dbReference type="NCBI Taxonomy" id="412133"/>
    <lineage>
        <taxon>Eukaryota</taxon>
        <taxon>Metamonada</taxon>
        <taxon>Parabasalia</taxon>
        <taxon>Trichomonadida</taxon>
        <taxon>Trichomonadidae</taxon>
        <taxon>Trichomonas</taxon>
    </lineage>
</organism>
<evidence type="ECO:0000256" key="3">
    <source>
        <dbReference type="ARBA" id="ARBA00022664"/>
    </source>
</evidence>
<dbReference type="VEuPathDB" id="TrichDB:TVAG_256310"/>
<dbReference type="InterPro" id="IPR022209">
    <property type="entry name" value="CWC25"/>
</dbReference>
<dbReference type="PANTHER" id="PTHR16196:SF0">
    <property type="entry name" value="PRE-MRNA-SPLICING FACTOR CWC25 HOMOLOG"/>
    <property type="match status" value="1"/>
</dbReference>
<evidence type="ECO:0000256" key="6">
    <source>
        <dbReference type="ARBA" id="ARBA00023187"/>
    </source>
</evidence>
<dbReference type="OrthoDB" id="10526790at2759"/>
<keyword evidence="3" id="KW-0507">mRNA processing</keyword>
<dbReference type="KEGG" id="tva:4748960"/>
<dbReference type="AlphaFoldDB" id="A2FV05"/>
<feature type="region of interest" description="Disordered" evidence="8">
    <location>
        <begin position="39"/>
        <end position="60"/>
    </location>
</feature>
<evidence type="ECO:0000256" key="7">
    <source>
        <dbReference type="ARBA" id="ARBA00023242"/>
    </source>
</evidence>
<keyword evidence="5" id="KW-0175">Coiled coil</keyword>
<dbReference type="RefSeq" id="XP_001304197.1">
    <property type="nucleotide sequence ID" value="XM_001304196.1"/>
</dbReference>
<evidence type="ECO:0000256" key="4">
    <source>
        <dbReference type="ARBA" id="ARBA00022728"/>
    </source>
</evidence>
<dbReference type="OMA" id="RRLEWIY"/>
<evidence type="ECO:0000256" key="8">
    <source>
        <dbReference type="SAM" id="MobiDB-lite"/>
    </source>
</evidence>
<dbReference type="SMR" id="A2FV05"/>
<reference evidence="10" key="2">
    <citation type="journal article" date="2007" name="Science">
        <title>Draft genome sequence of the sexually transmitted pathogen Trichomonas vaginalis.</title>
        <authorList>
            <person name="Carlton J.M."/>
            <person name="Hirt R.P."/>
            <person name="Silva J.C."/>
            <person name="Delcher A.L."/>
            <person name="Schatz M."/>
            <person name="Zhao Q."/>
            <person name="Wortman J.R."/>
            <person name="Bidwell S.L."/>
            <person name="Alsmark U.C.M."/>
            <person name="Besteiro S."/>
            <person name="Sicheritz-Ponten T."/>
            <person name="Noel C.J."/>
            <person name="Dacks J.B."/>
            <person name="Foster P.G."/>
            <person name="Simillion C."/>
            <person name="Van de Peer Y."/>
            <person name="Miranda-Saavedra D."/>
            <person name="Barton G.J."/>
            <person name="Westrop G.D."/>
            <person name="Mueller S."/>
            <person name="Dessi D."/>
            <person name="Fiori P.L."/>
            <person name="Ren Q."/>
            <person name="Paulsen I."/>
            <person name="Zhang H."/>
            <person name="Bastida-Corcuera F.D."/>
            <person name="Simoes-Barbosa A."/>
            <person name="Brown M.T."/>
            <person name="Hayes R.D."/>
            <person name="Mukherjee M."/>
            <person name="Okumura C.Y."/>
            <person name="Schneider R."/>
            <person name="Smith A.J."/>
            <person name="Vanacova S."/>
            <person name="Villalvazo M."/>
            <person name="Haas B.J."/>
            <person name="Pertea M."/>
            <person name="Feldblyum T.V."/>
            <person name="Utterback T.R."/>
            <person name="Shu C.L."/>
            <person name="Osoegawa K."/>
            <person name="de Jong P.J."/>
            <person name="Hrdy I."/>
            <person name="Horvathova L."/>
            <person name="Zubacova Z."/>
            <person name="Dolezal P."/>
            <person name="Malik S.B."/>
            <person name="Logsdon J.M. Jr."/>
            <person name="Henze K."/>
            <person name="Gupta A."/>
            <person name="Wang C.C."/>
            <person name="Dunne R.L."/>
            <person name="Upcroft J.A."/>
            <person name="Upcroft P."/>
            <person name="White O."/>
            <person name="Salzberg S.L."/>
            <person name="Tang P."/>
            <person name="Chiu C.-H."/>
            <person name="Lee Y.-S."/>
            <person name="Embley T.M."/>
            <person name="Coombs G.H."/>
            <person name="Mottram J.C."/>
            <person name="Tachezy J."/>
            <person name="Fraser-Liggett C.M."/>
            <person name="Johnson P.J."/>
        </authorList>
    </citation>
    <scope>NUCLEOTIDE SEQUENCE [LARGE SCALE GENOMIC DNA]</scope>
    <source>
        <strain evidence="10">G3</strain>
    </source>
</reference>
<evidence type="ECO:0000313" key="10">
    <source>
        <dbReference type="EMBL" id="EAX91267.1"/>
    </source>
</evidence>
<evidence type="ECO:0000313" key="11">
    <source>
        <dbReference type="Proteomes" id="UP000001542"/>
    </source>
</evidence>
<feature type="compositionally biased region" description="Basic and acidic residues" evidence="8">
    <location>
        <begin position="207"/>
        <end position="216"/>
    </location>
</feature>
<dbReference type="InParanoid" id="A2FV05"/>
<gene>
    <name evidence="10" type="ORF">TVAG_256310</name>
</gene>
<evidence type="ECO:0000256" key="2">
    <source>
        <dbReference type="ARBA" id="ARBA00006695"/>
    </source>
</evidence>
<evidence type="ECO:0000259" key="9">
    <source>
        <dbReference type="SMART" id="SM01083"/>
    </source>
</evidence>
<dbReference type="Pfam" id="PF10197">
    <property type="entry name" value="Cir_N"/>
    <property type="match status" value="1"/>
</dbReference>
<evidence type="ECO:0000256" key="5">
    <source>
        <dbReference type="ARBA" id="ARBA00023054"/>
    </source>
</evidence>
<dbReference type="GO" id="GO:0006397">
    <property type="term" value="P:mRNA processing"/>
    <property type="evidence" value="ECO:0007669"/>
    <property type="project" value="UniProtKB-KW"/>
</dbReference>
<comment type="similarity">
    <text evidence="2">Belongs to the CWC25 family.</text>
</comment>
<dbReference type="STRING" id="5722.A2FV05"/>
<reference evidence="10" key="1">
    <citation type="submission" date="2006-10" db="EMBL/GenBank/DDBJ databases">
        <authorList>
            <person name="Amadeo P."/>
            <person name="Zhao Q."/>
            <person name="Wortman J."/>
            <person name="Fraser-Liggett C."/>
            <person name="Carlton J."/>
        </authorList>
    </citation>
    <scope>NUCLEOTIDE SEQUENCE</scope>
    <source>
        <strain evidence="10">G3</strain>
    </source>
</reference>
<comment type="subcellular location">
    <subcellularLocation>
        <location evidence="1">Nucleus</location>
    </subcellularLocation>
</comment>